<evidence type="ECO:0000256" key="3">
    <source>
        <dbReference type="ARBA" id="ARBA00023125"/>
    </source>
</evidence>
<dbReference type="SUPFAM" id="SSF53850">
    <property type="entry name" value="Periplasmic binding protein-like II"/>
    <property type="match status" value="1"/>
</dbReference>
<organism evidence="6 7">
    <name type="scientific">Caballeronia glathei</name>
    <dbReference type="NCBI Taxonomy" id="60547"/>
    <lineage>
        <taxon>Bacteria</taxon>
        <taxon>Pseudomonadati</taxon>
        <taxon>Pseudomonadota</taxon>
        <taxon>Betaproteobacteria</taxon>
        <taxon>Burkholderiales</taxon>
        <taxon>Burkholderiaceae</taxon>
        <taxon>Caballeronia</taxon>
    </lineage>
</organism>
<evidence type="ECO:0000256" key="4">
    <source>
        <dbReference type="ARBA" id="ARBA00023163"/>
    </source>
</evidence>
<proteinExistence type="inferred from homology"/>
<evidence type="ECO:0000259" key="5">
    <source>
        <dbReference type="PROSITE" id="PS50931"/>
    </source>
</evidence>
<keyword evidence="7" id="KW-1185">Reference proteome</keyword>
<dbReference type="InterPro" id="IPR000847">
    <property type="entry name" value="LysR_HTH_N"/>
</dbReference>
<name>A0A069PM13_9BURK</name>
<dbReference type="EMBL" id="JFHC01000033">
    <property type="protein sequence ID" value="KDR40964.1"/>
    <property type="molecule type" value="Genomic_DNA"/>
</dbReference>
<dbReference type="InterPro" id="IPR036390">
    <property type="entry name" value="WH_DNA-bd_sf"/>
</dbReference>
<dbReference type="PROSITE" id="PS50931">
    <property type="entry name" value="HTH_LYSR"/>
    <property type="match status" value="1"/>
</dbReference>
<dbReference type="CDD" id="cd08421">
    <property type="entry name" value="PBP2_LTTR_like_1"/>
    <property type="match status" value="1"/>
</dbReference>
<keyword evidence="2" id="KW-0805">Transcription regulation</keyword>
<protein>
    <submittedName>
        <fullName evidence="6">LysR family transcriptional regulator</fullName>
    </submittedName>
</protein>
<gene>
    <name evidence="6" type="ORF">BG61_21705</name>
</gene>
<reference evidence="6 7" key="1">
    <citation type="submission" date="2014-03" db="EMBL/GenBank/DDBJ databases">
        <title>Draft Genome Sequences of Four Burkholderia Strains.</title>
        <authorList>
            <person name="Liu X.Y."/>
            <person name="Li C.X."/>
            <person name="Xu J.H."/>
        </authorList>
    </citation>
    <scope>NUCLEOTIDE SEQUENCE [LARGE SCALE GENOMIC DNA]</scope>
    <source>
        <strain evidence="6 7">DSM 50014</strain>
    </source>
</reference>
<dbReference type="GO" id="GO:0005829">
    <property type="term" value="C:cytosol"/>
    <property type="evidence" value="ECO:0007669"/>
    <property type="project" value="TreeGrafter"/>
</dbReference>
<comment type="caution">
    <text evidence="6">The sequence shown here is derived from an EMBL/GenBank/DDBJ whole genome shotgun (WGS) entry which is preliminary data.</text>
</comment>
<dbReference type="InterPro" id="IPR036388">
    <property type="entry name" value="WH-like_DNA-bd_sf"/>
</dbReference>
<dbReference type="GO" id="GO:0003677">
    <property type="term" value="F:DNA binding"/>
    <property type="evidence" value="ECO:0007669"/>
    <property type="project" value="UniProtKB-KW"/>
</dbReference>
<dbReference type="Pfam" id="PF00126">
    <property type="entry name" value="HTH_1"/>
    <property type="match status" value="1"/>
</dbReference>
<dbReference type="AlphaFoldDB" id="A0A069PM13"/>
<comment type="similarity">
    <text evidence="1">Belongs to the LysR transcriptional regulatory family.</text>
</comment>
<dbReference type="Proteomes" id="UP000027466">
    <property type="component" value="Unassembled WGS sequence"/>
</dbReference>
<dbReference type="Gene3D" id="3.40.190.290">
    <property type="match status" value="1"/>
</dbReference>
<sequence>MPTLDPLSLKLFVAVAETGTIAAAAEREHIAAAALSKRMSEIEATLGVALLTRTNKGVAPTEAGQRLVSLAQHALHQLDDIVVQMRDYASGTRGLIRMAANISSVVQFLPGDIQRFAAQHPQISILIEEKPSAGVLRAVAENAVDIGVFTSVPHGFALETFPYHRDRLVLVCPAGHALAKRASMRLAEALAHEFVNLPPDTAISQQVTQAAHGLAQPLRVRIQVTSYDAQALMIGAGLGVGVMPEAVARHQAVAQALGVVMLDEAWAERDLLIAVRSSQALTAACRMLVEHLRAA</sequence>
<dbReference type="InterPro" id="IPR005119">
    <property type="entry name" value="LysR_subst-bd"/>
</dbReference>
<dbReference type="RefSeq" id="WP_035925123.1">
    <property type="nucleotide sequence ID" value="NZ_CADFFX010000029.1"/>
</dbReference>
<dbReference type="FunFam" id="1.10.10.10:FF:000001">
    <property type="entry name" value="LysR family transcriptional regulator"/>
    <property type="match status" value="1"/>
</dbReference>
<dbReference type="Pfam" id="PF03466">
    <property type="entry name" value="LysR_substrate"/>
    <property type="match status" value="1"/>
</dbReference>
<dbReference type="PANTHER" id="PTHR30419:SF2">
    <property type="entry name" value="LYSR FAMILY TRANSCRIPTIONAL REGULATOR"/>
    <property type="match status" value="1"/>
</dbReference>
<keyword evidence="4" id="KW-0804">Transcription</keyword>
<evidence type="ECO:0000313" key="7">
    <source>
        <dbReference type="Proteomes" id="UP000027466"/>
    </source>
</evidence>
<keyword evidence="3" id="KW-0238">DNA-binding</keyword>
<evidence type="ECO:0000256" key="2">
    <source>
        <dbReference type="ARBA" id="ARBA00023015"/>
    </source>
</evidence>
<dbReference type="Gene3D" id="1.10.10.10">
    <property type="entry name" value="Winged helix-like DNA-binding domain superfamily/Winged helix DNA-binding domain"/>
    <property type="match status" value="1"/>
</dbReference>
<dbReference type="STRING" id="60547.GCA_000751215_00403"/>
<accession>A0A069PM13</accession>
<evidence type="ECO:0000313" key="6">
    <source>
        <dbReference type="EMBL" id="KDR40964.1"/>
    </source>
</evidence>
<dbReference type="PANTHER" id="PTHR30419">
    <property type="entry name" value="HTH-TYPE TRANSCRIPTIONAL REGULATOR YBHD"/>
    <property type="match status" value="1"/>
</dbReference>
<dbReference type="InterPro" id="IPR050950">
    <property type="entry name" value="HTH-type_LysR_regulators"/>
</dbReference>
<dbReference type="GO" id="GO:0003700">
    <property type="term" value="F:DNA-binding transcription factor activity"/>
    <property type="evidence" value="ECO:0007669"/>
    <property type="project" value="InterPro"/>
</dbReference>
<dbReference type="SUPFAM" id="SSF46785">
    <property type="entry name" value="Winged helix' DNA-binding domain"/>
    <property type="match status" value="1"/>
</dbReference>
<feature type="domain" description="HTH lysR-type" evidence="5">
    <location>
        <begin position="4"/>
        <end position="61"/>
    </location>
</feature>
<evidence type="ECO:0000256" key="1">
    <source>
        <dbReference type="ARBA" id="ARBA00009437"/>
    </source>
</evidence>